<comment type="caution">
    <text evidence="2">The sequence shown here is derived from an EMBL/GenBank/DDBJ whole genome shotgun (WGS) entry which is preliminary data.</text>
</comment>
<feature type="transmembrane region" description="Helical" evidence="1">
    <location>
        <begin position="175"/>
        <end position="193"/>
    </location>
</feature>
<evidence type="ECO:0000313" key="2">
    <source>
        <dbReference type="EMBL" id="KAF9337877.1"/>
    </source>
</evidence>
<feature type="transmembrane region" description="Helical" evidence="1">
    <location>
        <begin position="135"/>
        <end position="155"/>
    </location>
</feature>
<gene>
    <name evidence="2" type="ORF">BG006_001864</name>
</gene>
<keyword evidence="3" id="KW-1185">Reference proteome</keyword>
<dbReference type="AlphaFoldDB" id="A0A9P5SSX6"/>
<name>A0A9P5SSX6_9FUNG</name>
<evidence type="ECO:0000256" key="1">
    <source>
        <dbReference type="SAM" id="Phobius"/>
    </source>
</evidence>
<feature type="transmembrane region" description="Helical" evidence="1">
    <location>
        <begin position="66"/>
        <end position="86"/>
    </location>
</feature>
<protein>
    <submittedName>
        <fullName evidence="2">Uncharacterized protein</fullName>
    </submittedName>
</protein>
<feature type="transmembrane region" description="Helical" evidence="1">
    <location>
        <begin position="98"/>
        <end position="123"/>
    </location>
</feature>
<evidence type="ECO:0000313" key="3">
    <source>
        <dbReference type="Proteomes" id="UP000696485"/>
    </source>
</evidence>
<keyword evidence="1" id="KW-1133">Transmembrane helix</keyword>
<proteinExistence type="predicted"/>
<accession>A0A9P5SSX6</accession>
<dbReference type="EMBL" id="JAAAUY010000014">
    <property type="protein sequence ID" value="KAF9337877.1"/>
    <property type="molecule type" value="Genomic_DNA"/>
</dbReference>
<dbReference type="Proteomes" id="UP000696485">
    <property type="component" value="Unassembled WGS sequence"/>
</dbReference>
<reference evidence="2" key="1">
    <citation type="journal article" date="2020" name="Fungal Divers.">
        <title>Resolving the Mortierellaceae phylogeny through synthesis of multi-gene phylogenetics and phylogenomics.</title>
        <authorList>
            <person name="Vandepol N."/>
            <person name="Liber J."/>
            <person name="Desiro A."/>
            <person name="Na H."/>
            <person name="Kennedy M."/>
            <person name="Barry K."/>
            <person name="Grigoriev I.V."/>
            <person name="Miller A.N."/>
            <person name="O'Donnell K."/>
            <person name="Stajich J.E."/>
            <person name="Bonito G."/>
        </authorList>
    </citation>
    <scope>NUCLEOTIDE SEQUENCE</scope>
    <source>
        <strain evidence="2">NVP1</strain>
    </source>
</reference>
<keyword evidence="1" id="KW-0472">Membrane</keyword>
<organism evidence="2 3">
    <name type="scientific">Podila minutissima</name>
    <dbReference type="NCBI Taxonomy" id="64525"/>
    <lineage>
        <taxon>Eukaryota</taxon>
        <taxon>Fungi</taxon>
        <taxon>Fungi incertae sedis</taxon>
        <taxon>Mucoromycota</taxon>
        <taxon>Mortierellomycotina</taxon>
        <taxon>Mortierellomycetes</taxon>
        <taxon>Mortierellales</taxon>
        <taxon>Mortierellaceae</taxon>
        <taxon>Podila</taxon>
    </lineage>
</organism>
<sequence length="228" mass="25075">MSYEPKEHPQNATPAAYPVPDYTPQPQVYQNVQPQQPILVYTVPSTLAPPPATCCMCIPLKAGAMIIAFLMTIYYGYCGIPLLLVAPRLLDYDHIAGVIAIVFGVLYVSIATVSIFGFVGILCERLDWVSRFVRLYFIGCCIWLAVEITGVILAATGMNSTNGADVFVQTDITVWIIWVAIMVVALAFQYYFWRALVSYERLLTQQHQGFDGAVPAGGARVANDIALV</sequence>
<keyword evidence="1" id="KW-0812">Transmembrane</keyword>